<gene>
    <name evidence="2" type="ORF">DFQ02_1136</name>
</gene>
<keyword evidence="1" id="KW-0812">Transmembrane</keyword>
<keyword evidence="1" id="KW-0472">Membrane</keyword>
<sequence length="164" mass="19278">MRFLKGLIIVLIILPFLRYLPLNFNDNLNNLVYSNVFEISIFSILILVVLLIFFHKYFKRILLIGIGLIAIQLLFNNLFQSICNRTIIAINEDRNPNEFINPFLGMKSNLSSNGASFRYDDTFLFYKELTFKKNHGITKKDLKEPDMTDIVKIYNKDWFLIKAD</sequence>
<accession>A0A3D9H5K2</accession>
<proteinExistence type="predicted"/>
<evidence type="ECO:0000313" key="3">
    <source>
        <dbReference type="Proteomes" id="UP000256629"/>
    </source>
</evidence>
<dbReference type="Proteomes" id="UP000256629">
    <property type="component" value="Unassembled WGS sequence"/>
</dbReference>
<name>A0A3D9H5K2_9FLAO</name>
<feature type="transmembrane region" description="Helical" evidence="1">
    <location>
        <begin position="7"/>
        <end position="24"/>
    </location>
</feature>
<protein>
    <submittedName>
        <fullName evidence="2">Uncharacterized protein</fullName>
    </submittedName>
</protein>
<organism evidence="2 3">
    <name type="scientific">Seonamhaeicola aphaedonensis</name>
    <dbReference type="NCBI Taxonomy" id="1461338"/>
    <lineage>
        <taxon>Bacteria</taxon>
        <taxon>Pseudomonadati</taxon>
        <taxon>Bacteroidota</taxon>
        <taxon>Flavobacteriia</taxon>
        <taxon>Flavobacteriales</taxon>
        <taxon>Flavobacteriaceae</taxon>
    </lineage>
</organism>
<evidence type="ECO:0000256" key="1">
    <source>
        <dbReference type="SAM" id="Phobius"/>
    </source>
</evidence>
<comment type="caution">
    <text evidence="2">The sequence shown here is derived from an EMBL/GenBank/DDBJ whole genome shotgun (WGS) entry which is preliminary data.</text>
</comment>
<dbReference type="EMBL" id="QRDX01000013">
    <property type="protein sequence ID" value="RED44246.1"/>
    <property type="molecule type" value="Genomic_DNA"/>
</dbReference>
<feature type="transmembrane region" description="Helical" evidence="1">
    <location>
        <begin position="36"/>
        <end position="54"/>
    </location>
</feature>
<keyword evidence="1" id="KW-1133">Transmembrane helix</keyword>
<reference evidence="2 3" key="1">
    <citation type="submission" date="2018-07" db="EMBL/GenBank/DDBJ databases">
        <title>Genomic Encyclopedia of Type Strains, Phase III (KMG-III): the genomes of soil and plant-associated and newly described type strains.</title>
        <authorList>
            <person name="Whitman W."/>
        </authorList>
    </citation>
    <scope>NUCLEOTIDE SEQUENCE [LARGE SCALE GENOMIC DNA]</scope>
    <source>
        <strain evidence="2 3">CECT 8487</strain>
    </source>
</reference>
<dbReference type="OrthoDB" id="9873173at2"/>
<dbReference type="RefSeq" id="WP_147297792.1">
    <property type="nucleotide sequence ID" value="NZ_QRDX01000013.1"/>
</dbReference>
<feature type="transmembrane region" description="Helical" evidence="1">
    <location>
        <begin position="61"/>
        <end position="79"/>
    </location>
</feature>
<keyword evidence="3" id="KW-1185">Reference proteome</keyword>
<evidence type="ECO:0000313" key="2">
    <source>
        <dbReference type="EMBL" id="RED44246.1"/>
    </source>
</evidence>
<dbReference type="AlphaFoldDB" id="A0A3D9H5K2"/>